<dbReference type="Pfam" id="PF02616">
    <property type="entry name" value="SMC_ScpA"/>
    <property type="match status" value="1"/>
</dbReference>
<dbReference type="AlphaFoldDB" id="A0A1Y4SV43"/>
<comment type="subunit">
    <text evidence="3">Component of a cohesin-like complex composed of ScpA, ScpB and the Smc homodimer, in which ScpA and ScpB bind to the head domain of Smc. The presence of the three proteins is required for the association of the complex with DNA.</text>
</comment>
<dbReference type="GO" id="GO:0051301">
    <property type="term" value="P:cell division"/>
    <property type="evidence" value="ECO:0007669"/>
    <property type="project" value="UniProtKB-KW"/>
</dbReference>
<name>A0A1Y4SV43_9FIRM</name>
<dbReference type="InterPro" id="IPR003768">
    <property type="entry name" value="ScpA"/>
</dbReference>
<gene>
    <name evidence="3" type="primary">scpA</name>
    <name evidence="4" type="ORF">B5E75_08735</name>
</gene>
<keyword evidence="1 3" id="KW-0159">Chromosome partition</keyword>
<sequence length="242" mass="29058">MAYEVILDDFQGPLDLLLHLIKEKEMDLETLEVSVITDQYLAYIDQMDAKQLETMSEYLVMAAQLIEMKSKMLLPAQKIELEDDYQEDPREQLIKRLIEYKKYKDVLDEFKEKYEQRQYIHTKAPAFMDEYVIDTTDMIPDHLEVYDLIRAMQKMFQRKALHAPLESKIARVEISIDERSDQIRQYFRIHKNQRVKLEDLFEEPTKIFFVITFLSILVLVNKNELIIEQEGNFEDIYLKERT</sequence>
<dbReference type="GO" id="GO:0006260">
    <property type="term" value="P:DNA replication"/>
    <property type="evidence" value="ECO:0007669"/>
    <property type="project" value="UniProtKB-UniRule"/>
</dbReference>
<dbReference type="RefSeq" id="WP_087358442.1">
    <property type="nucleotide sequence ID" value="NZ_AP031415.1"/>
</dbReference>
<evidence type="ECO:0000256" key="1">
    <source>
        <dbReference type="ARBA" id="ARBA00022829"/>
    </source>
</evidence>
<comment type="similarity">
    <text evidence="3">Belongs to the ScpA family.</text>
</comment>
<dbReference type="EMBL" id="NFLJ01000024">
    <property type="protein sequence ID" value="OUQ33785.1"/>
    <property type="molecule type" value="Genomic_DNA"/>
</dbReference>
<proteinExistence type="inferred from homology"/>
<dbReference type="OrthoDB" id="9811016at2"/>
<dbReference type="PANTHER" id="PTHR33969:SF2">
    <property type="entry name" value="SEGREGATION AND CONDENSATION PROTEIN A"/>
    <property type="match status" value="1"/>
</dbReference>
<reference evidence="4 5" key="1">
    <citation type="journal article" date="2018" name="BMC Genomics">
        <title>Whole genome sequencing and function prediction of 133 gut anaerobes isolated from chicken caecum in pure cultures.</title>
        <authorList>
            <person name="Medvecky M."/>
            <person name="Cejkova D."/>
            <person name="Polansky O."/>
            <person name="Karasova D."/>
            <person name="Kubasova T."/>
            <person name="Cizek A."/>
            <person name="Rychlik I."/>
        </authorList>
    </citation>
    <scope>NUCLEOTIDE SEQUENCE [LARGE SCALE GENOMIC DNA]</scope>
    <source>
        <strain evidence="4 5">An13</strain>
    </source>
</reference>
<dbReference type="Proteomes" id="UP000195305">
    <property type="component" value="Unassembled WGS sequence"/>
</dbReference>
<organism evidence="4 5">
    <name type="scientific">Massilimicrobiota timonensis</name>
    <dbReference type="NCBI Taxonomy" id="1776392"/>
    <lineage>
        <taxon>Bacteria</taxon>
        <taxon>Bacillati</taxon>
        <taxon>Bacillota</taxon>
        <taxon>Erysipelotrichia</taxon>
        <taxon>Erysipelotrichales</taxon>
        <taxon>Erysipelotrichaceae</taxon>
        <taxon>Massilimicrobiota</taxon>
    </lineage>
</organism>
<keyword evidence="3" id="KW-0963">Cytoplasm</keyword>
<protein>
    <recommendedName>
        <fullName evidence="2 3">Segregation and condensation protein A</fullName>
    </recommendedName>
</protein>
<comment type="subcellular location">
    <subcellularLocation>
        <location evidence="3">Cytoplasm</location>
    </subcellularLocation>
    <text evidence="3">Associated with two foci at the outer edges of the nucleoid region in young cells, and at four foci within both cell halves in older cells.</text>
</comment>
<dbReference type="Gene3D" id="1.10.10.580">
    <property type="entry name" value="Structural maintenance of chromosome 1. Chain E"/>
    <property type="match status" value="1"/>
</dbReference>
<dbReference type="Gene3D" id="6.10.250.2410">
    <property type="match status" value="1"/>
</dbReference>
<dbReference type="HAMAP" id="MF_01805">
    <property type="entry name" value="ScpA"/>
    <property type="match status" value="1"/>
</dbReference>
<dbReference type="GO" id="GO:0007059">
    <property type="term" value="P:chromosome segregation"/>
    <property type="evidence" value="ECO:0007669"/>
    <property type="project" value="UniProtKB-UniRule"/>
</dbReference>
<dbReference type="InterPro" id="IPR023093">
    <property type="entry name" value="ScpA-like_C"/>
</dbReference>
<evidence type="ECO:0000313" key="5">
    <source>
        <dbReference type="Proteomes" id="UP000195305"/>
    </source>
</evidence>
<keyword evidence="3" id="KW-0132">Cell division</keyword>
<keyword evidence="5" id="KW-1185">Reference proteome</keyword>
<dbReference type="GO" id="GO:0005737">
    <property type="term" value="C:cytoplasm"/>
    <property type="evidence" value="ECO:0007669"/>
    <property type="project" value="UniProtKB-SubCell"/>
</dbReference>
<evidence type="ECO:0000256" key="3">
    <source>
        <dbReference type="HAMAP-Rule" id="MF_01805"/>
    </source>
</evidence>
<evidence type="ECO:0000313" key="4">
    <source>
        <dbReference type="EMBL" id="OUQ33785.1"/>
    </source>
</evidence>
<accession>A0A1Y4SV43</accession>
<comment type="function">
    <text evidence="3">Participates in chromosomal partition during cell division. May act via the formation of a condensin-like complex containing Smc and ScpB that pull DNA away from mid-cell into both cell halves.</text>
</comment>
<dbReference type="PANTHER" id="PTHR33969">
    <property type="entry name" value="SEGREGATION AND CONDENSATION PROTEIN A"/>
    <property type="match status" value="1"/>
</dbReference>
<keyword evidence="3" id="KW-0131">Cell cycle</keyword>
<evidence type="ECO:0000256" key="2">
    <source>
        <dbReference type="ARBA" id="ARBA00044777"/>
    </source>
</evidence>
<comment type="caution">
    <text evidence="4">The sequence shown here is derived from an EMBL/GenBank/DDBJ whole genome shotgun (WGS) entry which is preliminary data.</text>
</comment>